<accession>X1S492</accession>
<feature type="non-terminal residue" evidence="2">
    <location>
        <position position="1"/>
    </location>
</feature>
<dbReference type="InterPro" id="IPR032287">
    <property type="entry name" value="DUF4838"/>
</dbReference>
<sequence>KHEIIIGNNSHLKQIGLNIDFEMLGDEGYALKTVGSYIIIAGGNLRGNMYGVYGLLEDHLGCKWFTPEVSHVPRYNRLAVPVLDEVKIPKFEYREPYVREAFDGDWASRNRMNRNSKYGGLEFRHGGKIEWVPDMFVHTFEKLVPPEKYFKEHPEHFSLVNGRRLRRKSQLCCTNGEVVKIVTENVIKAFRENPDAYVISVSQNDWDNHCECSKCQALAEEEGSQIAPVLWMVNHVAEEVEKEFPNRIIETLAYQWTRKAPKNLRPRPNVVIRLSTIECCFAHPLNSCTSSENIEFSRDLREWSRIADRLWIWNYVTSFTHYFVPFPNLRVRDDNVRFFAENNVKGIFQQDVYTTACGELSGLSGYLNAKLLWDPDYDEDKAINEFLNGVYGPASKQI</sequence>
<dbReference type="Gene3D" id="3.30.379.10">
    <property type="entry name" value="Chitobiase/beta-hexosaminidase domain 2-like"/>
    <property type="match status" value="1"/>
</dbReference>
<gene>
    <name evidence="2" type="ORF">S12H4_15577</name>
</gene>
<evidence type="ECO:0000313" key="2">
    <source>
        <dbReference type="EMBL" id="GAI87723.1"/>
    </source>
</evidence>
<comment type="caution">
    <text evidence="2">The sequence shown here is derived from an EMBL/GenBank/DDBJ whole genome shotgun (WGS) entry which is preliminary data.</text>
</comment>
<dbReference type="InterPro" id="IPR029018">
    <property type="entry name" value="Hex-like_dom2"/>
</dbReference>
<evidence type="ECO:0000256" key="1">
    <source>
        <dbReference type="ARBA" id="ARBA00022801"/>
    </source>
</evidence>
<dbReference type="SUPFAM" id="SSF55545">
    <property type="entry name" value="beta-N-acetylhexosaminidase-like domain"/>
    <property type="match status" value="1"/>
</dbReference>
<keyword evidence="1" id="KW-0378">Hydrolase</keyword>
<protein>
    <recommendedName>
        <fullName evidence="3">Alpha glucuronidase N-terminal domain-containing protein</fullName>
    </recommendedName>
</protein>
<dbReference type="GO" id="GO:0016787">
    <property type="term" value="F:hydrolase activity"/>
    <property type="evidence" value="ECO:0007669"/>
    <property type="project" value="UniProtKB-KW"/>
</dbReference>
<proteinExistence type="predicted"/>
<dbReference type="Pfam" id="PF16126">
    <property type="entry name" value="DUF4838"/>
    <property type="match status" value="1"/>
</dbReference>
<dbReference type="AlphaFoldDB" id="X1S492"/>
<feature type="non-terminal residue" evidence="2">
    <location>
        <position position="398"/>
    </location>
</feature>
<organism evidence="2">
    <name type="scientific">marine sediment metagenome</name>
    <dbReference type="NCBI Taxonomy" id="412755"/>
    <lineage>
        <taxon>unclassified sequences</taxon>
        <taxon>metagenomes</taxon>
        <taxon>ecological metagenomes</taxon>
    </lineage>
</organism>
<name>X1S492_9ZZZZ</name>
<dbReference type="PANTHER" id="PTHR47406">
    <property type="entry name" value="COAGULATION FACTOR 5/8 TYPE, C-TERMINAL"/>
    <property type="match status" value="1"/>
</dbReference>
<dbReference type="EMBL" id="BARW01007494">
    <property type="protein sequence ID" value="GAI87723.1"/>
    <property type="molecule type" value="Genomic_DNA"/>
</dbReference>
<evidence type="ECO:0008006" key="3">
    <source>
        <dbReference type="Google" id="ProtNLM"/>
    </source>
</evidence>
<dbReference type="PANTHER" id="PTHR47406:SF2">
    <property type="entry name" value="ALPHA GLUCURONIDASE N-TERMINAL DOMAIN-CONTAINING PROTEIN"/>
    <property type="match status" value="1"/>
</dbReference>
<reference evidence="2" key="1">
    <citation type="journal article" date="2014" name="Front. Microbiol.">
        <title>High frequency of phylogenetically diverse reductive dehalogenase-homologous genes in deep subseafloor sedimentary metagenomes.</title>
        <authorList>
            <person name="Kawai M."/>
            <person name="Futagami T."/>
            <person name="Toyoda A."/>
            <person name="Takaki Y."/>
            <person name="Nishi S."/>
            <person name="Hori S."/>
            <person name="Arai W."/>
            <person name="Tsubouchi T."/>
            <person name="Morono Y."/>
            <person name="Uchiyama I."/>
            <person name="Ito T."/>
            <person name="Fujiyama A."/>
            <person name="Inagaki F."/>
            <person name="Takami H."/>
        </authorList>
    </citation>
    <scope>NUCLEOTIDE SEQUENCE</scope>
    <source>
        <strain evidence="2">Expedition CK06-06</strain>
    </source>
</reference>